<evidence type="ECO:0000313" key="1">
    <source>
        <dbReference type="EMBL" id="SEO35871.1"/>
    </source>
</evidence>
<gene>
    <name evidence="1" type="ORF">SAMN04488103_1286</name>
</gene>
<name>A0A1H8P286_9RHOB</name>
<dbReference type="EMBL" id="FOCE01000028">
    <property type="protein sequence ID" value="SEO35871.1"/>
    <property type="molecule type" value="Genomic_DNA"/>
</dbReference>
<dbReference type="STRING" id="933059.SAMN04488103_1286"/>
<proteinExistence type="predicted"/>
<reference evidence="1 2" key="1">
    <citation type="submission" date="2016-10" db="EMBL/GenBank/DDBJ databases">
        <authorList>
            <person name="de Groot N.N."/>
        </authorList>
    </citation>
    <scope>NUCLEOTIDE SEQUENCE [LARGE SCALE GENOMIC DNA]</scope>
    <source>
        <strain evidence="1 2">DSM 3857</strain>
    </source>
</reference>
<dbReference type="Proteomes" id="UP000198761">
    <property type="component" value="Unassembled WGS sequence"/>
</dbReference>
<protein>
    <submittedName>
        <fullName evidence="1">Uncharacterized protein</fullName>
    </submittedName>
</protein>
<keyword evidence="2" id="KW-1185">Reference proteome</keyword>
<dbReference type="OrthoDB" id="7061055at2"/>
<evidence type="ECO:0000313" key="2">
    <source>
        <dbReference type="Proteomes" id="UP000198761"/>
    </source>
</evidence>
<dbReference type="RefSeq" id="WP_139201650.1">
    <property type="nucleotide sequence ID" value="NZ_FOCE01000028.1"/>
</dbReference>
<organism evidence="1 2">
    <name type="scientific">Gemmobacter aquatilis</name>
    <dbReference type="NCBI Taxonomy" id="933059"/>
    <lineage>
        <taxon>Bacteria</taxon>
        <taxon>Pseudomonadati</taxon>
        <taxon>Pseudomonadota</taxon>
        <taxon>Alphaproteobacteria</taxon>
        <taxon>Rhodobacterales</taxon>
        <taxon>Paracoccaceae</taxon>
        <taxon>Gemmobacter</taxon>
    </lineage>
</organism>
<sequence>MNDDPLHVNPNHENSPEVLPEAEVLNAELETDDLSRRIHKVKISRHSGVVQSIKVNRKIKSPQHSSQGRNPFHTLSYNWMQSCLGFIEAFPLYGHVAHHIHQTQVEEDVVAFVERNAAVSEKIISQDAESQEITYEIDQRFTFELNRRISQLNQYKRAEKSFARGQLLAILAEYEAFIADLLRLAIAKRPEAFISADSKISVYEVIRGTDLNQLREVVIEDRIESLQRDSHIEQVKFIFGRLKLNLPDPKSLREFGEICERRNVITHGNGRVNRSYTSKLKELGYPASEIPEIGSELSISLRYLRRSLARVFQMGFFTLHIVWQHLEPEHCEQSVSTLVDAAHDFLVAGYTKISGRISEFILNEKSPANEKHKAYSIINLALSVYLDNDISPDDTAKRVEKILAKRDWSIVGPIFNLALHCVRGQHDDLPRLIDLAIDEGLTEGNLLTWALFTKARREQTFRDKIKDRFGIEIEAPTE</sequence>
<dbReference type="AlphaFoldDB" id="A0A1H8P286"/>
<accession>A0A1H8P286</accession>